<accession>A0A829DBQ8</accession>
<name>A0A829DBQ8_LEPIR</name>
<organism evidence="3 4">
    <name type="scientific">Leptospira interrogans str. 2002000626</name>
    <dbReference type="NCBI Taxonomy" id="996803"/>
    <lineage>
        <taxon>Bacteria</taxon>
        <taxon>Pseudomonadati</taxon>
        <taxon>Spirochaetota</taxon>
        <taxon>Spirochaetia</taxon>
        <taxon>Leptospirales</taxon>
        <taxon>Leptospiraceae</taxon>
        <taxon>Leptospira</taxon>
    </lineage>
</organism>
<protein>
    <submittedName>
        <fullName evidence="3">Uncharacterized protein</fullName>
    </submittedName>
</protein>
<feature type="compositionally biased region" description="Basic and acidic residues" evidence="2">
    <location>
        <begin position="8"/>
        <end position="29"/>
    </location>
</feature>
<feature type="coiled-coil region" evidence="1">
    <location>
        <begin position="53"/>
        <end position="87"/>
    </location>
</feature>
<keyword evidence="1" id="KW-0175">Coiled coil</keyword>
<comment type="caution">
    <text evidence="3">The sequence shown here is derived from an EMBL/GenBank/DDBJ whole genome shotgun (WGS) entry which is preliminary data.</text>
</comment>
<reference evidence="3 4" key="1">
    <citation type="submission" date="2013-02" db="EMBL/GenBank/DDBJ databases">
        <authorList>
            <person name="Harkins D.M."/>
            <person name="Durkin A.S."/>
            <person name="Brinkac L.M."/>
            <person name="Haft D.H."/>
            <person name="Selengut J.D."/>
            <person name="Sanka R."/>
            <person name="DePew J."/>
            <person name="Purushe J."/>
            <person name="Whelen A.C."/>
            <person name="Vinetz J.M."/>
            <person name="Sutton G.G."/>
            <person name="Nierman W.C."/>
            <person name="Fouts D.E."/>
        </authorList>
    </citation>
    <scope>NUCLEOTIDE SEQUENCE [LARGE SCALE GENOMIC DNA]</scope>
    <source>
        <strain evidence="3 4">2002000626</strain>
    </source>
</reference>
<sequence length="119" mass="13460">MANDTTTEETKGKKKDKGEKKDKVPKVKPDPYIINSEDEKDIALLEIKDLGAKLEKDYELEEWENELKDLNEKAVSLKSKINDHKKTASSERKSIEEKLALIKDGIGNYEVNKALGKTA</sequence>
<evidence type="ECO:0000313" key="4">
    <source>
        <dbReference type="Proteomes" id="UP000012329"/>
    </source>
</evidence>
<dbReference type="AlphaFoldDB" id="A0A829DBQ8"/>
<proteinExistence type="predicted"/>
<evidence type="ECO:0000256" key="2">
    <source>
        <dbReference type="SAM" id="MobiDB-lite"/>
    </source>
</evidence>
<evidence type="ECO:0000256" key="1">
    <source>
        <dbReference type="SAM" id="Coils"/>
    </source>
</evidence>
<gene>
    <name evidence="3" type="ORF">LEP1GSC029_3171</name>
</gene>
<dbReference type="EMBL" id="AFJL02000046">
    <property type="protein sequence ID" value="EMY06269.1"/>
    <property type="molecule type" value="Genomic_DNA"/>
</dbReference>
<evidence type="ECO:0000313" key="3">
    <source>
        <dbReference type="EMBL" id="EMY06269.1"/>
    </source>
</evidence>
<feature type="region of interest" description="Disordered" evidence="2">
    <location>
        <begin position="1"/>
        <end position="32"/>
    </location>
</feature>
<dbReference type="Proteomes" id="UP000012329">
    <property type="component" value="Unassembled WGS sequence"/>
</dbReference>